<dbReference type="RefSeq" id="WP_199470478.1">
    <property type="nucleotide sequence ID" value="NZ_JAEMNX010000069.1"/>
</dbReference>
<dbReference type="Gene3D" id="2.180.10.10">
    <property type="entry name" value="RHS repeat-associated core"/>
    <property type="match status" value="1"/>
</dbReference>
<dbReference type="AlphaFoldDB" id="A0A934N8H2"/>
<keyword evidence="2" id="KW-1185">Reference proteome</keyword>
<evidence type="ECO:0000313" key="1">
    <source>
        <dbReference type="EMBL" id="MBJ7540086.1"/>
    </source>
</evidence>
<evidence type="ECO:0008006" key="3">
    <source>
        <dbReference type="Google" id="ProtNLM"/>
    </source>
</evidence>
<comment type="caution">
    <text evidence="1">The sequence shown here is derived from an EMBL/GenBank/DDBJ whole genome shotgun (WGS) entry which is preliminary data.</text>
</comment>
<dbReference type="Proteomes" id="UP000628710">
    <property type="component" value="Unassembled WGS sequence"/>
</dbReference>
<proteinExistence type="predicted"/>
<dbReference type="EMBL" id="JAEMNX010000069">
    <property type="protein sequence ID" value="MBJ7540086.1"/>
    <property type="molecule type" value="Genomic_DNA"/>
</dbReference>
<sequence>MTYQKSPTQTDRIEVITRHRKDWNNDVVSSWPASTKLYDGMGTAFEAYQPGEGSQNTITDHKTYNHKGQVNKSYFSYLGNSTGDKGAHKQYTYDEHGRLTRVESSFDGQATEYDYNLHDDRAIIKKMESSTGGGQVTYKAQHNTRGKVIAQTGPSGG</sequence>
<evidence type="ECO:0000313" key="2">
    <source>
        <dbReference type="Proteomes" id="UP000628710"/>
    </source>
</evidence>
<protein>
    <recommendedName>
        <fullName evidence="3">RHS Repeat protein</fullName>
    </recommendedName>
</protein>
<gene>
    <name evidence="1" type="ORF">I8J31_20680</name>
</gene>
<accession>A0A934N8H2</accession>
<reference evidence="1" key="1">
    <citation type="submission" date="2020-12" db="EMBL/GenBank/DDBJ databases">
        <title>Marinomonas arctica sp. nov., a psychrotolerant bacterium isolated from the Arctic.</title>
        <authorList>
            <person name="Zhang Y."/>
        </authorList>
    </citation>
    <scope>NUCLEOTIDE SEQUENCE</scope>
    <source>
        <strain evidence="1">C1424</strain>
    </source>
</reference>
<feature type="non-terminal residue" evidence="1">
    <location>
        <position position="157"/>
    </location>
</feature>
<name>A0A934N8H2_9GAMM</name>
<organism evidence="1 2">
    <name type="scientific">Marinomonas transparens</name>
    <dbReference type="NCBI Taxonomy" id="2795388"/>
    <lineage>
        <taxon>Bacteria</taxon>
        <taxon>Pseudomonadati</taxon>
        <taxon>Pseudomonadota</taxon>
        <taxon>Gammaproteobacteria</taxon>
        <taxon>Oceanospirillales</taxon>
        <taxon>Oceanospirillaceae</taxon>
        <taxon>Marinomonas</taxon>
    </lineage>
</organism>